<dbReference type="GO" id="GO:0004553">
    <property type="term" value="F:hydrolase activity, hydrolyzing O-glycosyl compounds"/>
    <property type="evidence" value="ECO:0007669"/>
    <property type="project" value="InterPro"/>
</dbReference>
<dbReference type="PROSITE" id="PS50215">
    <property type="entry name" value="ADAM_MEPRO"/>
    <property type="match status" value="1"/>
</dbReference>
<dbReference type="Proteomes" id="UP000237819">
    <property type="component" value="Unassembled WGS sequence"/>
</dbReference>
<dbReference type="EMBL" id="PUHZ01000001">
    <property type="protein sequence ID" value="PQO48154.1"/>
    <property type="molecule type" value="Genomic_DNA"/>
</dbReference>
<dbReference type="GO" id="GO:0000272">
    <property type="term" value="P:polysaccharide catabolic process"/>
    <property type="evidence" value="ECO:0007669"/>
    <property type="project" value="InterPro"/>
</dbReference>
<evidence type="ECO:0000313" key="2">
    <source>
        <dbReference type="EMBL" id="PQO48154.1"/>
    </source>
</evidence>
<comment type="caution">
    <text evidence="2">The sequence shown here is derived from an EMBL/GenBank/DDBJ whole genome shotgun (WGS) entry which is preliminary data.</text>
</comment>
<dbReference type="InterPro" id="IPR013783">
    <property type="entry name" value="Ig-like_fold"/>
</dbReference>
<dbReference type="Gene3D" id="3.40.390.10">
    <property type="entry name" value="Collagenase (Catalytic Domain)"/>
    <property type="match status" value="1"/>
</dbReference>
<dbReference type="PROSITE" id="PS00018">
    <property type="entry name" value="EF_HAND_1"/>
    <property type="match status" value="1"/>
</dbReference>
<dbReference type="Gene3D" id="2.60.40.10">
    <property type="entry name" value="Immunoglobulins"/>
    <property type="match status" value="1"/>
</dbReference>
<reference evidence="2 3" key="1">
    <citation type="submission" date="2018-02" db="EMBL/GenBank/DDBJ databases">
        <title>Comparative genomes isolates from brazilian mangrove.</title>
        <authorList>
            <person name="Araujo J.E."/>
            <person name="Taketani R.G."/>
            <person name="Silva M.C.P."/>
            <person name="Loureco M.V."/>
            <person name="Andreote F.D."/>
        </authorList>
    </citation>
    <scope>NUCLEOTIDE SEQUENCE [LARGE SCALE GENOMIC DNA]</scope>
    <source>
        <strain evidence="2 3">Nap-Phe MGV</strain>
    </source>
</reference>
<name>A0A2S8GVT4_9BACT</name>
<dbReference type="InterPro" id="IPR045474">
    <property type="entry name" value="GEVED"/>
</dbReference>
<dbReference type="RefSeq" id="WP_105333385.1">
    <property type="nucleotide sequence ID" value="NZ_PUHZ01000001.1"/>
</dbReference>
<accession>A0A2S8GVT4</accession>
<dbReference type="Pfam" id="PF13583">
    <property type="entry name" value="Reprolysin_4"/>
    <property type="match status" value="1"/>
</dbReference>
<dbReference type="OrthoDB" id="9813435at2"/>
<feature type="domain" description="Peptidase M12B" evidence="1">
    <location>
        <begin position="234"/>
        <end position="449"/>
    </location>
</feature>
<dbReference type="SUPFAM" id="SSF63446">
    <property type="entry name" value="Type I dockerin domain"/>
    <property type="match status" value="1"/>
</dbReference>
<dbReference type="InterPro" id="IPR018247">
    <property type="entry name" value="EF_Hand_1_Ca_BS"/>
</dbReference>
<dbReference type="InterPro" id="IPR001590">
    <property type="entry name" value="Peptidase_M12B"/>
</dbReference>
<dbReference type="InterPro" id="IPR024079">
    <property type="entry name" value="MetalloPept_cat_dom_sf"/>
</dbReference>
<proteinExistence type="predicted"/>
<gene>
    <name evidence="2" type="ORF">C5Y93_00285</name>
</gene>
<dbReference type="GO" id="GO:0004222">
    <property type="term" value="F:metalloendopeptidase activity"/>
    <property type="evidence" value="ECO:0007669"/>
    <property type="project" value="InterPro"/>
</dbReference>
<dbReference type="Gene3D" id="1.10.1330.10">
    <property type="entry name" value="Dockerin domain"/>
    <property type="match status" value="1"/>
</dbReference>
<dbReference type="SUPFAM" id="SSF55486">
    <property type="entry name" value="Metalloproteases ('zincins'), catalytic domain"/>
    <property type="match status" value="1"/>
</dbReference>
<dbReference type="InterPro" id="IPR002105">
    <property type="entry name" value="Dockerin_1_rpt"/>
</dbReference>
<dbReference type="GO" id="GO:0006508">
    <property type="term" value="P:proteolysis"/>
    <property type="evidence" value="ECO:0007669"/>
    <property type="project" value="InterPro"/>
</dbReference>
<dbReference type="Pfam" id="PF20009">
    <property type="entry name" value="GEVED"/>
    <property type="match status" value="1"/>
</dbReference>
<organism evidence="2 3">
    <name type="scientific">Blastopirellula marina</name>
    <dbReference type="NCBI Taxonomy" id="124"/>
    <lineage>
        <taxon>Bacteria</taxon>
        <taxon>Pseudomonadati</taxon>
        <taxon>Planctomycetota</taxon>
        <taxon>Planctomycetia</taxon>
        <taxon>Pirellulales</taxon>
        <taxon>Pirellulaceae</taxon>
        <taxon>Blastopirellula</taxon>
    </lineage>
</organism>
<dbReference type="InterPro" id="IPR036439">
    <property type="entry name" value="Dockerin_dom_sf"/>
</dbReference>
<evidence type="ECO:0000259" key="1">
    <source>
        <dbReference type="PROSITE" id="PS50215"/>
    </source>
</evidence>
<protein>
    <recommendedName>
        <fullName evidence="1">Peptidase M12B domain-containing protein</fullName>
    </recommendedName>
</protein>
<sequence>MKRRGLNRLNKRRSNRLHHSRIEHLEARTLLSADLWHNLETLPANDSGNTQSFAYATSYDSLGLDIAGLEALLANAPREFTTNDGLVIELPRPDGTFERFEVFQSKLMADELAARLPDIRTYYGQSIDNPDSTVALDVTPIGFHAQVIGSTGTYLIDPYYYGERDLYASYFGSDAIGNVTSLGDDIHHGDDGDSDHNGGEDATSTFEALVNSASDTAAAALGETSEFPSGSILRTYRVAIAATGEFTEYLGSTASVEAAIMTALNRVNMVYRRDLAINLELIADNYRLIYDDPATDPYPAADGSGANMLQPNQDNVEDEIGAANYDLAQVFAFDPVVGTYGVARLGSVGDDDIKAMSVVATDDPLSPYFAMVSAHEFGHNFSASHTWASCRGPGSGPEIGAGVTIMGYPPICGADSYVTEFTPYFHAVSMDQIIDFVNNTISNVGTRTPTGNSVPTVDAGPNYTIPANTPFVLTAQGQDVEGQELTYSWDQVDFGSAPLSAGDVGFGPLFRYYAPTTDNTRTFPQLESIINNTTPVAEYLPSTDRQINFEVTVRANSPAYGAYNSDSVSLNVVDTGAPFQTTAPMPGETLTGGQLYTFTWDVAGTDTGAINTQNVRIAMSTDGGYTYPHVVTDATPNDGTEVLYVPNEASDTVRFRVEAVGNIFFDITNGNLTVLRGTDPPNTGGGSAGNPVVDSCGVPLPDGTVSFAGAIGGNFFASNHAILDGTEPGMLGYDDVILDFLRGKGTTAEIAKSNYSIAVVGNGMTDWSFTNGSKTASGYERTDYYNINYITSSVFNDLMSHDLIIVLSGESAVAGGMTSDEMELWSTVEENIAEAVNDLGLDLWVGASGGDDSYYDFLPTGALETSSFSTDDPLDAFEVTTEGAVLGLTDAMVDSAGATEHFSDFDNDLFFIERRYLQEFVSVAGQGIAFYNDEIVDRTEVPGGQTTGMVGLAFQDLNMNGVHDVGEDGVAGAKFFIDYNGDGILGLCEPTAVSDALGRFQLRSGYSGNYRILPVPSAGTVVTTTNPVEIELATDGTATLSAPMNFGVISGSDSGNNGMPGSAPVAPGAYLGASPILDDGVIFSHGINKGTNTVTIISNVMNTNTVLNAWIDLNKDGDWDDAGERIFTNVRLQPGQHEYTFTIPTTVFDDSVMPDFARLASTARFRVGPTLGIGAEANDAFGEIEDYKVFITQEADSGLTAKNDVFEYQEDTEGQVFNVLANDSSFYNRTLSIVPGSITNISPVTDPPLAITVSPDGTRILFDATGVLDLTEDITFEYLVQDTAGNIESATVTLVAPIDPTDDGTGGTGTGAIIMPFNNTVTKKTDINNDGLVTSSDMVKLVAELRGTGSRDLPEWSFTPKNFNAYIDVNGDGRFSMLDLLSFLDAFTNRSSTEGEALEAEPSAAVESTSELISAVENVEVVAPIAKQETSSPTVSSSNVYLGWQSIDSDSIGKQQSTAEQADTSVVVDEAFSDTGSFELLDNGQDDLVLSVDSESSEYEFDSSRAEDEIFGDEQWDDELLAF</sequence>
<evidence type="ECO:0000313" key="3">
    <source>
        <dbReference type="Proteomes" id="UP000237819"/>
    </source>
</evidence>
<dbReference type="Pfam" id="PF00404">
    <property type="entry name" value="Dockerin_1"/>
    <property type="match status" value="1"/>
</dbReference>